<dbReference type="Proteomes" id="UP001165122">
    <property type="component" value="Unassembled WGS sequence"/>
</dbReference>
<feature type="region of interest" description="Disordered" evidence="2">
    <location>
        <begin position="1"/>
        <end position="36"/>
    </location>
</feature>
<dbReference type="GO" id="GO:0019888">
    <property type="term" value="F:protein phosphatase regulator activity"/>
    <property type="evidence" value="ECO:0007669"/>
    <property type="project" value="InterPro"/>
</dbReference>
<reference evidence="4" key="1">
    <citation type="journal article" date="2023" name="Commun. Biol.">
        <title>Genome analysis of Parmales, the sister group of diatoms, reveals the evolutionary specialization of diatoms from phago-mixotrophs to photoautotrophs.</title>
        <authorList>
            <person name="Ban H."/>
            <person name="Sato S."/>
            <person name="Yoshikawa S."/>
            <person name="Yamada K."/>
            <person name="Nakamura Y."/>
            <person name="Ichinomiya M."/>
            <person name="Sato N."/>
            <person name="Blanc-Mathieu R."/>
            <person name="Endo H."/>
            <person name="Kuwata A."/>
            <person name="Ogata H."/>
        </authorList>
    </citation>
    <scope>NUCLEOTIDE SEQUENCE [LARGE SCALE GENOMIC DNA]</scope>
    <source>
        <strain evidence="4">NIES 3700</strain>
    </source>
</reference>
<dbReference type="PANTHER" id="PTHR16487">
    <property type="entry name" value="PPP4R2-RELATED PROTEIN"/>
    <property type="match status" value="1"/>
</dbReference>
<dbReference type="Pfam" id="PF09184">
    <property type="entry name" value="PPP4R2"/>
    <property type="match status" value="1"/>
</dbReference>
<proteinExistence type="inferred from homology"/>
<dbReference type="GO" id="GO:0030289">
    <property type="term" value="C:protein phosphatase 4 complex"/>
    <property type="evidence" value="ECO:0007669"/>
    <property type="project" value="InterPro"/>
</dbReference>
<feature type="compositionally biased region" description="Low complexity" evidence="2">
    <location>
        <begin position="294"/>
        <end position="303"/>
    </location>
</feature>
<dbReference type="OrthoDB" id="341898at2759"/>
<feature type="region of interest" description="Disordered" evidence="2">
    <location>
        <begin position="215"/>
        <end position="327"/>
    </location>
</feature>
<comment type="similarity">
    <text evidence="1">Belongs to the PPP4R2 family.</text>
</comment>
<dbReference type="InterPro" id="IPR015267">
    <property type="entry name" value="PPP4R2"/>
</dbReference>
<feature type="compositionally biased region" description="Polar residues" evidence="2">
    <location>
        <begin position="267"/>
        <end position="287"/>
    </location>
</feature>
<dbReference type="AlphaFoldDB" id="A0A9W7KYR9"/>
<feature type="compositionally biased region" description="Basic and acidic residues" evidence="2">
    <location>
        <begin position="362"/>
        <end position="385"/>
    </location>
</feature>
<name>A0A9W7KYR9_9STRA</name>
<dbReference type="GO" id="GO:0005634">
    <property type="term" value="C:nucleus"/>
    <property type="evidence" value="ECO:0007669"/>
    <property type="project" value="TreeGrafter"/>
</dbReference>
<feature type="compositionally biased region" description="Low complexity" evidence="2">
    <location>
        <begin position="215"/>
        <end position="256"/>
    </location>
</feature>
<evidence type="ECO:0000256" key="2">
    <source>
        <dbReference type="SAM" id="MobiDB-lite"/>
    </source>
</evidence>
<gene>
    <name evidence="3" type="ORF">TrLO_g6209</name>
</gene>
<organism evidence="3 4">
    <name type="scientific">Triparma laevis f. longispina</name>
    <dbReference type="NCBI Taxonomy" id="1714387"/>
    <lineage>
        <taxon>Eukaryota</taxon>
        <taxon>Sar</taxon>
        <taxon>Stramenopiles</taxon>
        <taxon>Ochrophyta</taxon>
        <taxon>Bolidophyceae</taxon>
        <taxon>Parmales</taxon>
        <taxon>Triparmaceae</taxon>
        <taxon>Triparma</taxon>
    </lineage>
</organism>
<dbReference type="PANTHER" id="PTHR16487:SF0">
    <property type="entry name" value="PROTEIN PHOSPHATASE 4 REGULATORY SUBUNIT 2-RELATED"/>
    <property type="match status" value="1"/>
</dbReference>
<sequence length="385" mass="41956">MSKSLSPPTKPNKALSPQILPSDALNPPVKSGQSPPLANKSIILDPPIQWDSYDTSANDSSYHLLHCSKYGVPSLPWLLCSAPSSAQVGSQNHCMSSIIEFHLLTKLKLSLGTSSSLLSNRSRAESLIYHLRTFKSAPFTVQRLCEIIMEYPNPHQQFEKFSRGIEKCLRVSGTVDWVEEEVTVMRSKKRRRLSNGGIGEENKDIEDDEQTLLASSTNTSTTISTTTTTTADYPDTPTTTTTTSTSSTTAHSLTTADLEDPSHIHNRNSPSLPLTSSNVAQLDSTLPSHPRSVDSNSSGGDSTNDSDSDSSTDSDRHLTSSNSLPLTAERVMELNAINKRRGRQIDSRFPADLGYQSGDSLDSTRAEDSGESDRDSCDSNMSNER</sequence>
<evidence type="ECO:0000313" key="3">
    <source>
        <dbReference type="EMBL" id="GMI16818.1"/>
    </source>
</evidence>
<feature type="region of interest" description="Disordered" evidence="2">
    <location>
        <begin position="342"/>
        <end position="385"/>
    </location>
</feature>
<protein>
    <submittedName>
        <fullName evidence="3">Uncharacterized protein</fullName>
    </submittedName>
</protein>
<evidence type="ECO:0000256" key="1">
    <source>
        <dbReference type="ARBA" id="ARBA00009207"/>
    </source>
</evidence>
<keyword evidence="4" id="KW-1185">Reference proteome</keyword>
<dbReference type="GO" id="GO:0005737">
    <property type="term" value="C:cytoplasm"/>
    <property type="evidence" value="ECO:0007669"/>
    <property type="project" value="TreeGrafter"/>
</dbReference>
<comment type="caution">
    <text evidence="3">The sequence shown here is derived from an EMBL/GenBank/DDBJ whole genome shotgun (WGS) entry which is preliminary data.</text>
</comment>
<dbReference type="EMBL" id="BRXW01000267">
    <property type="protein sequence ID" value="GMI16818.1"/>
    <property type="molecule type" value="Genomic_DNA"/>
</dbReference>
<evidence type="ECO:0000313" key="4">
    <source>
        <dbReference type="Proteomes" id="UP001165122"/>
    </source>
</evidence>
<accession>A0A9W7KYR9</accession>